<keyword evidence="3" id="KW-1185">Reference proteome</keyword>
<dbReference type="RefSeq" id="WP_090060716.1">
    <property type="nucleotide sequence ID" value="NZ_FORH01000003.1"/>
</dbReference>
<organism evidence="2 3">
    <name type="scientific">Celeribacter neptunius</name>
    <dbReference type="NCBI Taxonomy" id="588602"/>
    <lineage>
        <taxon>Bacteria</taxon>
        <taxon>Pseudomonadati</taxon>
        <taxon>Pseudomonadota</taxon>
        <taxon>Alphaproteobacteria</taxon>
        <taxon>Rhodobacterales</taxon>
        <taxon>Roseobacteraceae</taxon>
        <taxon>Celeribacter</taxon>
    </lineage>
</organism>
<sequence length="126" mass="13642">MLKTLPLAAALATFATTAFAADAPVVTGKLGDETYLMSADTHMTLYTFDKDEKGVSNCYDECAGLWPPVFGEAGMKLPSGYSVISRKDGTEQVAYKGQPLYLWVKDEKPGDMTGDGVKDVWHTARP</sequence>
<evidence type="ECO:0000313" key="3">
    <source>
        <dbReference type="Proteomes" id="UP000199630"/>
    </source>
</evidence>
<keyword evidence="1" id="KW-0732">Signal</keyword>
<dbReference type="OrthoDB" id="9800666at2"/>
<feature type="chain" id="PRO_5011796275" evidence="1">
    <location>
        <begin position="21"/>
        <end position="126"/>
    </location>
</feature>
<dbReference type="InterPro" id="IPR014558">
    <property type="entry name" value="UCP029720"/>
</dbReference>
<accession>A0A1I3RDP0</accession>
<proteinExistence type="predicted"/>
<dbReference type="AlphaFoldDB" id="A0A1I3RDP0"/>
<reference evidence="3" key="1">
    <citation type="submission" date="2016-10" db="EMBL/GenBank/DDBJ databases">
        <authorList>
            <person name="Varghese N."/>
            <person name="Submissions S."/>
        </authorList>
    </citation>
    <scope>NUCLEOTIDE SEQUENCE [LARGE SCALE GENOMIC DNA]</scope>
    <source>
        <strain evidence="3">DSM 26471</strain>
    </source>
</reference>
<dbReference type="EMBL" id="FORH01000003">
    <property type="protein sequence ID" value="SFJ44713.1"/>
    <property type="molecule type" value="Genomic_DNA"/>
</dbReference>
<evidence type="ECO:0000313" key="2">
    <source>
        <dbReference type="EMBL" id="SFJ44713.1"/>
    </source>
</evidence>
<dbReference type="PANTHER" id="PTHR39335">
    <property type="entry name" value="BLL4220 PROTEIN"/>
    <property type="match status" value="1"/>
</dbReference>
<dbReference type="STRING" id="588602.SAMN04487991_2201"/>
<dbReference type="GO" id="GO:0043448">
    <property type="term" value="P:alkane catabolic process"/>
    <property type="evidence" value="ECO:0007669"/>
    <property type="project" value="TreeGrafter"/>
</dbReference>
<name>A0A1I3RDP0_9RHOB</name>
<feature type="signal peptide" evidence="1">
    <location>
        <begin position="1"/>
        <end position="20"/>
    </location>
</feature>
<dbReference type="PANTHER" id="PTHR39335:SF1">
    <property type="entry name" value="BLL4220 PROTEIN"/>
    <property type="match status" value="1"/>
</dbReference>
<dbReference type="Proteomes" id="UP000199630">
    <property type="component" value="Unassembled WGS sequence"/>
</dbReference>
<evidence type="ECO:0000256" key="1">
    <source>
        <dbReference type="SAM" id="SignalP"/>
    </source>
</evidence>
<dbReference type="Pfam" id="PF03640">
    <property type="entry name" value="Lipoprotein_15"/>
    <property type="match status" value="2"/>
</dbReference>
<keyword evidence="2" id="KW-0449">Lipoprotein</keyword>
<gene>
    <name evidence="2" type="ORF">SAMN04487991_2201</name>
</gene>
<protein>
    <submittedName>
        <fullName evidence="2">Predicted lipoprotein with conserved Yx(FWY)xxD motif</fullName>
    </submittedName>
</protein>
<dbReference type="PIRSF" id="PIRSF029720">
    <property type="entry name" value="UCP029720"/>
    <property type="match status" value="1"/>
</dbReference>
<dbReference type="InterPro" id="IPR005297">
    <property type="entry name" value="Lipoprotein_repeat"/>
</dbReference>